<gene>
    <name evidence="1" type="ORF">P3W50_13315</name>
</gene>
<evidence type="ECO:0000313" key="2">
    <source>
        <dbReference type="Proteomes" id="UP001217741"/>
    </source>
</evidence>
<dbReference type="RefSeq" id="WP_236197583.1">
    <property type="nucleotide sequence ID" value="NZ_BQII01000002.1"/>
</dbReference>
<dbReference type="EMBL" id="JARJLO010000198">
    <property type="protein sequence ID" value="MDF3871447.1"/>
    <property type="molecule type" value="Genomic_DNA"/>
</dbReference>
<reference evidence="1" key="1">
    <citation type="submission" date="2023-03" db="EMBL/GenBank/DDBJ databases">
        <title>Draft assemblies of triclosan tolerant bacteria isolated from returned activated sludge.</title>
        <authorList>
            <person name="Van Hamelsveld S."/>
        </authorList>
    </citation>
    <scope>NUCLEOTIDE SEQUENCE</scope>
    <source>
        <strain evidence="1">GW210012_S60</strain>
    </source>
</reference>
<dbReference type="AlphaFoldDB" id="A0AAW6PP42"/>
<evidence type="ECO:0000313" key="1">
    <source>
        <dbReference type="EMBL" id="MDF3871447.1"/>
    </source>
</evidence>
<name>A0AAW6PP42_PSEPU</name>
<dbReference type="Proteomes" id="UP001217741">
    <property type="component" value="Unassembled WGS sequence"/>
</dbReference>
<protein>
    <submittedName>
        <fullName evidence="1">Uncharacterized protein</fullName>
    </submittedName>
</protein>
<accession>A0AAW6PP42</accession>
<organism evidence="1 2">
    <name type="scientific">Pseudomonas putida</name>
    <name type="common">Arthrobacter siderocapsulatus</name>
    <dbReference type="NCBI Taxonomy" id="303"/>
    <lineage>
        <taxon>Bacteria</taxon>
        <taxon>Pseudomonadati</taxon>
        <taxon>Pseudomonadota</taxon>
        <taxon>Gammaproteobacteria</taxon>
        <taxon>Pseudomonadales</taxon>
        <taxon>Pseudomonadaceae</taxon>
        <taxon>Pseudomonas</taxon>
    </lineage>
</organism>
<proteinExistence type="predicted"/>
<sequence length="323" mass="36739">MEDEKVTVFKVNVGVGLMGMTSVSTSMDENSKKTLIERHGSMVSNLIPSVIVICEDYLAKTILGMVAHESKGSYKVITAGAWDNMPTLMYGIYVYREQLKASGDNRFLEVVCVTDGDIHNDKLNKVLDKVHSGINVPEDMKQALALAKCSLHDFHLQNLKPIGGLPEYHHQLWLNDVSEDVVNEYHREKFQMLESALERAQESVRPSIETELMCLCKDMEEVNRIANASRSIPYHTMKDGKGRVDCHGFYNVLREKLSDGDTLMKYSLHHLEFSVLSIIRQYNHKSWQAYISPVKDAMEKAFAHHVKMFTPDRFNLTEIGRGE</sequence>
<comment type="caution">
    <text evidence="1">The sequence shown here is derived from an EMBL/GenBank/DDBJ whole genome shotgun (WGS) entry which is preliminary data.</text>
</comment>